<evidence type="ECO:0000313" key="5">
    <source>
        <dbReference type="Proteomes" id="UP000242180"/>
    </source>
</evidence>
<dbReference type="STRING" id="13706.A0A1X2HCT8"/>
<evidence type="ECO:0000259" key="3">
    <source>
        <dbReference type="Pfam" id="PF06428"/>
    </source>
</evidence>
<keyword evidence="5" id="KW-1185">Reference proteome</keyword>
<dbReference type="GO" id="GO:0005085">
    <property type="term" value="F:guanyl-nucleotide exchange factor activity"/>
    <property type="evidence" value="ECO:0007669"/>
    <property type="project" value="InterPro"/>
</dbReference>
<dbReference type="GO" id="GO:0070319">
    <property type="term" value="C:Golgi to plasma membrane transport vesicle"/>
    <property type="evidence" value="ECO:0007669"/>
    <property type="project" value="TreeGrafter"/>
</dbReference>
<protein>
    <recommendedName>
        <fullName evidence="3">GDP/GTP exchange factor Sec2 N-terminal domain-containing protein</fullName>
    </recommendedName>
</protein>
<feature type="region of interest" description="Disordered" evidence="2">
    <location>
        <begin position="1"/>
        <end position="31"/>
    </location>
</feature>
<dbReference type="Proteomes" id="UP000242180">
    <property type="component" value="Unassembled WGS sequence"/>
</dbReference>
<feature type="region of interest" description="Disordered" evidence="2">
    <location>
        <begin position="173"/>
        <end position="212"/>
    </location>
</feature>
<dbReference type="GO" id="GO:0006887">
    <property type="term" value="P:exocytosis"/>
    <property type="evidence" value="ECO:0007669"/>
    <property type="project" value="TreeGrafter"/>
</dbReference>
<organism evidence="4 5">
    <name type="scientific">Syncephalastrum racemosum</name>
    <name type="common">Filamentous fungus</name>
    <dbReference type="NCBI Taxonomy" id="13706"/>
    <lineage>
        <taxon>Eukaryota</taxon>
        <taxon>Fungi</taxon>
        <taxon>Fungi incertae sedis</taxon>
        <taxon>Mucoromycota</taxon>
        <taxon>Mucoromycotina</taxon>
        <taxon>Mucoromycetes</taxon>
        <taxon>Mucorales</taxon>
        <taxon>Syncephalastraceae</taxon>
        <taxon>Syncephalastrum</taxon>
    </lineage>
</organism>
<dbReference type="OMA" id="EIDPIYH"/>
<gene>
    <name evidence="4" type="ORF">BCR43DRAFT_563870</name>
</gene>
<evidence type="ECO:0000256" key="2">
    <source>
        <dbReference type="SAM" id="MobiDB-lite"/>
    </source>
</evidence>
<dbReference type="InterPro" id="IPR040351">
    <property type="entry name" value="RAB3IL/RAB3IP/Sec2"/>
</dbReference>
<comment type="caution">
    <text evidence="4">The sequence shown here is derived from an EMBL/GenBank/DDBJ whole genome shotgun (WGS) entry which is preliminary data.</text>
</comment>
<dbReference type="InParanoid" id="A0A1X2HCT8"/>
<dbReference type="SUPFAM" id="SSF144284">
    <property type="entry name" value="Sec2 N-terminal region"/>
    <property type="match status" value="1"/>
</dbReference>
<sequence>MELPTPTPTPNLDAMTESAAVSPPVSQQPTCNVPEHTRTIELQAAEIAQLKQELAAQNETMVRLQQDMQALNQKYVGEIDNVARVQYEKDLVEHELEELSSRLFEEANAMVAQERREKWALEQELRLTQERLQDEQTQLGELRERIHSEKEESSPPIARAKLDLQLLMNTNQAKRASSAHHRMRTSATAAALSSPRVNSMPPPASAKRERPPLSVDQVQLEAFREFVLSGGKKKMNQFAYMKHCQAEDIDPCLRFGPHSRLSIKKLHDFISRQPCFIEQLDDSATVSHNAVPASARPLWERFQHNAEDVLRCTACGRPDTITGESRLLTYRFRLDETEEWCPIDQYCRDRLVAVCEFYVFIRNITKGFYTDRSIDDLYAENIRLRLQMFYSRMGALPFVLDGLGLGPDSVGKASPPLDTIPDDVSDISVSTGPQTPVQPHHHVFTDPVHK</sequence>
<dbReference type="CDD" id="cd21044">
    <property type="entry name" value="Rab11BD_RAB3IP_like"/>
    <property type="match status" value="1"/>
</dbReference>
<feature type="compositionally biased region" description="Polar residues" evidence="2">
    <location>
        <begin position="427"/>
        <end position="437"/>
    </location>
</feature>
<reference evidence="4 5" key="1">
    <citation type="submission" date="2016-07" db="EMBL/GenBank/DDBJ databases">
        <title>Pervasive Adenine N6-methylation of Active Genes in Fungi.</title>
        <authorList>
            <consortium name="DOE Joint Genome Institute"/>
            <person name="Mondo S.J."/>
            <person name="Dannebaum R.O."/>
            <person name="Kuo R.C."/>
            <person name="Labutti K."/>
            <person name="Haridas S."/>
            <person name="Kuo A."/>
            <person name="Salamov A."/>
            <person name="Ahrendt S.R."/>
            <person name="Lipzen A."/>
            <person name="Sullivan W."/>
            <person name="Andreopoulos W.B."/>
            <person name="Clum A."/>
            <person name="Lindquist E."/>
            <person name="Daum C."/>
            <person name="Ramamoorthy G.K."/>
            <person name="Gryganskyi A."/>
            <person name="Culley D."/>
            <person name="Magnuson J.K."/>
            <person name="James T.Y."/>
            <person name="O'Malley M.A."/>
            <person name="Stajich J.E."/>
            <person name="Spatafora J.W."/>
            <person name="Visel A."/>
            <person name="Grigoriev I.V."/>
        </authorList>
    </citation>
    <scope>NUCLEOTIDE SEQUENCE [LARGE SCALE GENOMIC DNA]</scope>
    <source>
        <strain evidence="4 5">NRRL 2496</strain>
    </source>
</reference>
<evidence type="ECO:0000256" key="1">
    <source>
        <dbReference type="ARBA" id="ARBA00023054"/>
    </source>
</evidence>
<dbReference type="Pfam" id="PF25555">
    <property type="entry name" value="RAB3A-like_C"/>
    <property type="match status" value="1"/>
</dbReference>
<dbReference type="AlphaFoldDB" id="A0A1X2HCT8"/>
<dbReference type="Pfam" id="PF06428">
    <property type="entry name" value="Sec2p"/>
    <property type="match status" value="1"/>
</dbReference>
<dbReference type="FunCoup" id="A0A1X2HCT8">
    <property type="interactions" value="7"/>
</dbReference>
<feature type="region of interest" description="Disordered" evidence="2">
    <location>
        <begin position="422"/>
        <end position="450"/>
    </location>
</feature>
<evidence type="ECO:0000313" key="4">
    <source>
        <dbReference type="EMBL" id="ORY96604.1"/>
    </source>
</evidence>
<dbReference type="Gene3D" id="6.10.140.910">
    <property type="match status" value="1"/>
</dbReference>
<dbReference type="GO" id="GO:0051286">
    <property type="term" value="C:cell tip"/>
    <property type="evidence" value="ECO:0007669"/>
    <property type="project" value="TreeGrafter"/>
</dbReference>
<feature type="domain" description="GDP/GTP exchange factor Sec2 N-terminal" evidence="3">
    <location>
        <begin position="39"/>
        <end position="144"/>
    </location>
</feature>
<dbReference type="PANTHER" id="PTHR14430:SF0">
    <property type="entry name" value="SEC2P DOMAIN-CONTAINING PROTEIN"/>
    <property type="match status" value="1"/>
</dbReference>
<keyword evidence="1" id="KW-0175">Coiled coil</keyword>
<dbReference type="PANTHER" id="PTHR14430">
    <property type="entry name" value="RABIN3-RELATED"/>
    <property type="match status" value="1"/>
</dbReference>
<name>A0A1X2HCT8_SYNRA</name>
<proteinExistence type="predicted"/>
<accession>A0A1X2HCT8</accession>
<dbReference type="OrthoDB" id="5560525at2759"/>
<feature type="region of interest" description="Disordered" evidence="2">
    <location>
        <begin position="136"/>
        <end position="157"/>
    </location>
</feature>
<feature type="compositionally biased region" description="Basic and acidic residues" evidence="2">
    <location>
        <begin position="141"/>
        <end position="153"/>
    </location>
</feature>
<dbReference type="InterPro" id="IPR009449">
    <property type="entry name" value="Sec2_N"/>
</dbReference>
<dbReference type="EMBL" id="MCGN01000005">
    <property type="protein sequence ID" value="ORY96604.1"/>
    <property type="molecule type" value="Genomic_DNA"/>
</dbReference>